<dbReference type="InterPro" id="IPR032675">
    <property type="entry name" value="LRR_dom_sf"/>
</dbReference>
<proteinExistence type="predicted"/>
<dbReference type="STRING" id="74649.A0A2P6Q9F7"/>
<dbReference type="SMART" id="SM00579">
    <property type="entry name" value="FBD"/>
    <property type="match status" value="1"/>
</dbReference>
<dbReference type="InterPro" id="IPR050232">
    <property type="entry name" value="FBL13/AtMIF1-like"/>
</dbReference>
<dbReference type="EMBL" id="PDCK01000043">
    <property type="protein sequence ID" value="PRQ30784.1"/>
    <property type="molecule type" value="Genomic_DNA"/>
</dbReference>
<dbReference type="AlphaFoldDB" id="A0A2P6Q9F7"/>
<dbReference type="Proteomes" id="UP000238479">
    <property type="component" value="Chromosome 5"/>
</dbReference>
<dbReference type="Gramene" id="PRQ30784">
    <property type="protein sequence ID" value="PRQ30784"/>
    <property type="gene ID" value="RchiOBHm_Chr5g0028401"/>
</dbReference>
<dbReference type="CDD" id="cd22160">
    <property type="entry name" value="F-box_AtFBL13-like"/>
    <property type="match status" value="1"/>
</dbReference>
<dbReference type="SUPFAM" id="SSF52058">
    <property type="entry name" value="L domain-like"/>
    <property type="match status" value="1"/>
</dbReference>
<evidence type="ECO:0000313" key="3">
    <source>
        <dbReference type="Proteomes" id="UP000238479"/>
    </source>
</evidence>
<reference evidence="2 3" key="1">
    <citation type="journal article" date="2018" name="Nat. Genet.">
        <title>The Rosa genome provides new insights in the design of modern roses.</title>
        <authorList>
            <person name="Bendahmane M."/>
        </authorList>
    </citation>
    <scope>NUCLEOTIDE SEQUENCE [LARGE SCALE GENOMIC DNA]</scope>
    <source>
        <strain evidence="3">cv. Old Blush</strain>
    </source>
</reference>
<organism evidence="2 3">
    <name type="scientific">Rosa chinensis</name>
    <name type="common">China rose</name>
    <dbReference type="NCBI Taxonomy" id="74649"/>
    <lineage>
        <taxon>Eukaryota</taxon>
        <taxon>Viridiplantae</taxon>
        <taxon>Streptophyta</taxon>
        <taxon>Embryophyta</taxon>
        <taxon>Tracheophyta</taxon>
        <taxon>Spermatophyta</taxon>
        <taxon>Magnoliopsida</taxon>
        <taxon>eudicotyledons</taxon>
        <taxon>Gunneridae</taxon>
        <taxon>Pentapetalae</taxon>
        <taxon>rosids</taxon>
        <taxon>fabids</taxon>
        <taxon>Rosales</taxon>
        <taxon>Rosaceae</taxon>
        <taxon>Rosoideae</taxon>
        <taxon>Rosoideae incertae sedis</taxon>
        <taxon>Rosa</taxon>
    </lineage>
</organism>
<comment type="caution">
    <text evidence="2">The sequence shown here is derived from an EMBL/GenBank/DDBJ whole genome shotgun (WGS) entry which is preliminary data.</text>
</comment>
<dbReference type="Pfam" id="PF08387">
    <property type="entry name" value="FBD"/>
    <property type="match status" value="1"/>
</dbReference>
<dbReference type="PANTHER" id="PTHR31900:SF34">
    <property type="entry name" value="EMB|CAB62440.1-RELATED"/>
    <property type="match status" value="1"/>
</dbReference>
<dbReference type="InterPro" id="IPR006566">
    <property type="entry name" value="FBD"/>
</dbReference>
<dbReference type="SUPFAM" id="SSF81383">
    <property type="entry name" value="F-box domain"/>
    <property type="match status" value="1"/>
</dbReference>
<dbReference type="PROSITE" id="PS50181">
    <property type="entry name" value="FBOX"/>
    <property type="match status" value="1"/>
</dbReference>
<dbReference type="PANTHER" id="PTHR31900">
    <property type="entry name" value="F-BOX/RNI SUPERFAMILY PROTEIN-RELATED"/>
    <property type="match status" value="1"/>
</dbReference>
<dbReference type="InterPro" id="IPR001810">
    <property type="entry name" value="F-box_dom"/>
</dbReference>
<evidence type="ECO:0000313" key="2">
    <source>
        <dbReference type="EMBL" id="PRQ30784.1"/>
    </source>
</evidence>
<dbReference type="InterPro" id="IPR053781">
    <property type="entry name" value="F-box_AtFBL13-like"/>
</dbReference>
<protein>
    <submittedName>
        <fullName evidence="2">Putative F-box domain, FBD domain, leucine-rich repeat domain, L domain-containing protein</fullName>
    </submittedName>
</protein>
<gene>
    <name evidence="2" type="ORF">RchiOBHm_Chr5g0028401</name>
</gene>
<dbReference type="Pfam" id="PF00646">
    <property type="entry name" value="F-box"/>
    <property type="match status" value="1"/>
</dbReference>
<accession>A0A2P6Q9F7</accession>
<dbReference type="InterPro" id="IPR055411">
    <property type="entry name" value="LRR_FXL15/At3g58940/PEG3-like"/>
</dbReference>
<name>A0A2P6Q9F7_ROSCH</name>
<keyword evidence="3" id="KW-1185">Reference proteome</keyword>
<dbReference type="Gene3D" id="3.80.10.10">
    <property type="entry name" value="Ribonuclease Inhibitor"/>
    <property type="match status" value="1"/>
</dbReference>
<dbReference type="OMA" id="VELIICN"/>
<dbReference type="OrthoDB" id="612216at2759"/>
<evidence type="ECO:0000259" key="1">
    <source>
        <dbReference type="PROSITE" id="PS50181"/>
    </source>
</evidence>
<dbReference type="SMART" id="SM00256">
    <property type="entry name" value="FBOX"/>
    <property type="match status" value="1"/>
</dbReference>
<feature type="domain" description="F-box" evidence="1">
    <location>
        <begin position="12"/>
        <end position="48"/>
    </location>
</feature>
<sequence>MDSKSKSRAKTKDRISELPEAVLCHILSFLPTKYSFRTSILSTRWKNVWASVPNLDICDEATSDKTGFMAFVDRILFSPQSSNIPKFRLHCSSVDDFSRIDSWVCRAIQRNAVEVDLCVESHGEHIFELPKPLLISKTLEVLKLDSNYVINLPLLGSFPSLRFLHVTVDSPDSYAMGTLISYCPVLENLTVDGTLGNHVRSVTVSAAQLKSLRIRLRSTTDVLHDAHNFSINAPKLEYLDIEEDILSNYKLENGKSLVKAHARVIDYSTIRGRDFLNRATVLMSTISNVKYLSLSAMYLEDLCLPTFGNLSHLKLVANYCNYWEVPDLLERIPKLEYLVLEYKVIFIGGDSGYQRIPTESVPICLRSHLKSISIRGLKGESNDLEMLKYLLKNGEVLEKMTIYAGGLLHTKEELNKEVCMFTRGSKTCKVEYI</sequence>
<dbReference type="InterPro" id="IPR036047">
    <property type="entry name" value="F-box-like_dom_sf"/>
</dbReference>
<dbReference type="Gene3D" id="1.20.1280.50">
    <property type="match status" value="1"/>
</dbReference>
<dbReference type="Pfam" id="PF24758">
    <property type="entry name" value="LRR_At5g56370"/>
    <property type="match status" value="1"/>
</dbReference>